<organism evidence="1">
    <name type="scientific">Salmonella typhi</name>
    <dbReference type="NCBI Taxonomy" id="90370"/>
    <lineage>
        <taxon>Bacteria</taxon>
        <taxon>Pseudomonadati</taxon>
        <taxon>Pseudomonadota</taxon>
        <taxon>Gammaproteobacteria</taxon>
        <taxon>Enterobacterales</taxon>
        <taxon>Enterobacteriaceae</taxon>
        <taxon>Salmonella</taxon>
    </lineage>
</organism>
<evidence type="ECO:0000313" key="1">
    <source>
        <dbReference type="EMBL" id="API82784.1"/>
    </source>
</evidence>
<proteinExistence type="predicted"/>
<dbReference type="AlphaFoldDB" id="A0A1L4BLH5"/>
<protein>
    <submittedName>
        <fullName evidence="1">Uncharacterized protein</fullName>
    </submittedName>
</protein>
<accession>A0A1L4BLH5</accession>
<reference evidence="1" key="1">
    <citation type="submission" date="2016-09" db="EMBL/GenBank/DDBJ databases">
        <title>Whole genome sequence analysis of Salmonella Typhi isolated in Thailand before and after the introduction of a national immunization program.</title>
        <authorList>
            <person name="Dyson Z.A."/>
            <person name="Thanh D.P."/>
            <person name="Bodhidatta L."/>
            <person name="Mason C.J."/>
            <person name="Rabaa M.A."/>
            <person name="Vinh P.V."/>
            <person name="Thanh T.H."/>
            <person name="Thwaites G.E."/>
            <person name="Baker S."/>
            <person name="Holt K.E."/>
        </authorList>
    </citation>
    <scope>NUCLEOTIDE SEQUENCE</scope>
    <source>
        <strain evidence="1">Ty004</strain>
        <plasmid evidence="1">pTy004_01</plasmid>
    </source>
</reference>
<sequence length="249" mass="28227">MAPSLIDERYSKQLNKMPLSMGGYTILETFHFSTPEGDVVRLVEMRADNGEFDNFLVVYLLPSYNSDYQFEEITRVMDEEGLNAFQAAEHIIKIEIVDATLSPEELKVVGRFAYNDFPFIGVDGNEYLGKQIKGAYLEPPYESARIGSTAYRFILNKYRHLVCDNMQTILGASMWSGTMRRYGEVMIYDTVKKCCLDQLGDKAKGSATGFLPWDIGSLPLSRVTDEWGDRELRLEKGSCTHIVNIISLP</sequence>
<name>A0A1L4BLH5_SALTI</name>
<geneLocation type="plasmid" evidence="1">
    <name>pTy004_01</name>
</geneLocation>
<dbReference type="RefSeq" id="WP_223600244.1">
    <property type="nucleotide sequence ID" value="NZ_KX833209.1"/>
</dbReference>
<keyword evidence="1" id="KW-0614">Plasmid</keyword>
<dbReference type="EMBL" id="KX833209">
    <property type="protein sequence ID" value="API82784.1"/>
    <property type="molecule type" value="Genomic_DNA"/>
</dbReference>